<evidence type="ECO:0008006" key="3">
    <source>
        <dbReference type="Google" id="ProtNLM"/>
    </source>
</evidence>
<dbReference type="EMBL" id="KX883608">
    <property type="protein sequence ID" value="APG77270.1"/>
    <property type="molecule type" value="Genomic_RNA"/>
</dbReference>
<evidence type="ECO:0000256" key="1">
    <source>
        <dbReference type="SAM" id="MobiDB-lite"/>
    </source>
</evidence>
<proteinExistence type="predicted"/>
<accession>A0A1L3KIN2</accession>
<protein>
    <recommendedName>
        <fullName evidence="3">Capsid protein</fullName>
    </recommendedName>
</protein>
<name>A0A1L3KIN2_9VIRU</name>
<dbReference type="Gene3D" id="3.30.380.10">
    <property type="entry name" value="MS2 Viral Coat Protein"/>
    <property type="match status" value="1"/>
</dbReference>
<reference evidence="2" key="1">
    <citation type="journal article" date="2016" name="Nature">
        <title>Redefining the invertebrate RNA virosphere.</title>
        <authorList>
            <person name="Shi M."/>
            <person name="Lin X.D."/>
            <person name="Tian J.H."/>
            <person name="Chen L.J."/>
            <person name="Chen X."/>
            <person name="Li C.X."/>
            <person name="Qin X.C."/>
            <person name="Li J."/>
            <person name="Cao J.P."/>
            <person name="Eden J.S."/>
            <person name="Buchmann J."/>
            <person name="Wang W."/>
            <person name="Xu J."/>
            <person name="Holmes E.C."/>
            <person name="Zhang Y.Z."/>
        </authorList>
    </citation>
    <scope>NUCLEOTIDE SEQUENCE</scope>
    <source>
        <strain evidence="2">WLJQ103632</strain>
    </source>
</reference>
<sequence>MPSMTGIVAFDSNSNSHTFVPVSNSREGNKTSAHWRENIEGVGIASQAQVIISSSRLNSGVNKVEVEVVLPIQEVVTGSNSAGYTAAPKVAHTPRGKVTFFFDERATAIERGDIRMFLSNILRGSTVDNATGTGSKPGPSAIDDGIMPV</sequence>
<dbReference type="InterPro" id="IPR015954">
    <property type="entry name" value="Phage_RNA-type_capsid"/>
</dbReference>
<organism evidence="2">
    <name type="scientific">Wenling levi-like virus 4</name>
    <dbReference type="NCBI Taxonomy" id="1923500"/>
    <lineage>
        <taxon>Viruses</taxon>
        <taxon>Riboviria</taxon>
    </lineage>
</organism>
<feature type="region of interest" description="Disordered" evidence="1">
    <location>
        <begin position="128"/>
        <end position="149"/>
    </location>
</feature>
<evidence type="ECO:0000313" key="2">
    <source>
        <dbReference type="EMBL" id="APG77270.1"/>
    </source>
</evidence>